<dbReference type="AlphaFoldDB" id="A0A3R8LQR2"/>
<gene>
    <name evidence="12" type="primary">rpoN</name>
    <name evidence="12" type="ORF">EHV23_12200</name>
</gene>
<accession>A0A3R8LQR2</accession>
<dbReference type="EMBL" id="RRUE01000002">
    <property type="protein sequence ID" value="RRN44127.1"/>
    <property type="molecule type" value="Genomic_DNA"/>
</dbReference>
<evidence type="ECO:0000259" key="11">
    <source>
        <dbReference type="Pfam" id="PF04963"/>
    </source>
</evidence>
<feature type="domain" description="RNA polymerase sigma factor 54 core-binding" evidence="11">
    <location>
        <begin position="299"/>
        <end position="450"/>
    </location>
</feature>
<dbReference type="Pfam" id="PF00309">
    <property type="entry name" value="Sigma54_AID"/>
    <property type="match status" value="1"/>
</dbReference>
<evidence type="ECO:0000259" key="10">
    <source>
        <dbReference type="Pfam" id="PF04552"/>
    </source>
</evidence>
<keyword evidence="7" id="KW-0238">DNA-binding</keyword>
<evidence type="ECO:0000256" key="9">
    <source>
        <dbReference type="SAM" id="MobiDB-lite"/>
    </source>
</evidence>
<proteinExistence type="inferred from homology"/>
<dbReference type="Gene3D" id="1.10.10.60">
    <property type="entry name" value="Homeodomain-like"/>
    <property type="match status" value="1"/>
</dbReference>
<dbReference type="GO" id="GO:0016987">
    <property type="term" value="F:sigma factor activity"/>
    <property type="evidence" value="ECO:0007669"/>
    <property type="project" value="UniProtKB-KW"/>
</dbReference>
<keyword evidence="6" id="KW-0731">Sigma factor</keyword>
<feature type="region of interest" description="Disordered" evidence="9">
    <location>
        <begin position="254"/>
        <end position="294"/>
    </location>
</feature>
<dbReference type="InterPro" id="IPR007634">
    <property type="entry name" value="RNA_pol_sigma_54_DNA-bd"/>
</dbReference>
<dbReference type="PANTHER" id="PTHR32248:SF4">
    <property type="entry name" value="RNA POLYMERASE SIGMA-54 FACTOR"/>
    <property type="match status" value="1"/>
</dbReference>
<dbReference type="GO" id="GO:0006352">
    <property type="term" value="P:DNA-templated transcription initiation"/>
    <property type="evidence" value="ECO:0007669"/>
    <property type="project" value="InterPro"/>
</dbReference>
<evidence type="ECO:0000313" key="13">
    <source>
        <dbReference type="Proteomes" id="UP000270261"/>
    </source>
</evidence>
<dbReference type="Pfam" id="PF04963">
    <property type="entry name" value="Sigma54_CBD"/>
    <property type="match status" value="2"/>
</dbReference>
<dbReference type="GO" id="GO:0003677">
    <property type="term" value="F:DNA binding"/>
    <property type="evidence" value="ECO:0007669"/>
    <property type="project" value="UniProtKB-KW"/>
</dbReference>
<dbReference type="InterPro" id="IPR000394">
    <property type="entry name" value="RNA_pol_sigma_54"/>
</dbReference>
<protein>
    <submittedName>
        <fullName evidence="12">RNA polymerase sigma-54 factor</fullName>
    </submittedName>
</protein>
<keyword evidence="5" id="KW-0805">Transcription regulation</keyword>
<dbReference type="NCBIfam" id="TIGR02395">
    <property type="entry name" value="rpoN_sigma"/>
    <property type="match status" value="1"/>
</dbReference>
<sequence length="658" mass="71113">MKAALQIRQKQQLALTPQLQQAIHLLQLSTADLEQEIDRAISQNPFLERLDAPHTDTIALRADGSLRAPVHDDWAGMTATGQHMGSPSGGKAINTGMTAGTEHIGEGKAGTMHTASPDAPPSFDGPGDIARTGASERDIATGNDPDTMGEGWDLDYDTAASHGDDAWGSGMGTGSADGSEGDDAFNPALATEPTLQAHLLAQLGEIRCTPRQHALITLLIWELRDDGYFPPGFSLEALAASALLPGKRFSNHQHAGHPPYCHRPSVPQSLSTPPAPHVANGTPVQHASMDRAQPAHPLPAELDAALATLQGFEPAGVGARSPGECLRLQLLRLQEDLPVPQAIPSQNPTPDCGTAPALIDLALQLTRDDCLPLLADHRDELLCRRLRCTPAMLGAARTLIRSLDPHPGNRFGHEPPGYITPDVTARHTGHGWRAELNHRAQPRLRVHDEYESLLKKNNQSSETPAAQNRKSGAEWEQQVTEDSHDESASQPATGPAAGHPLLQQLQEARSLACSVQQRGETILQVAQAIIDRQKPFFSHGPEALRPLVLRDIAEAVGRHETTVSRACTQKYLRTPFGIFELKYFFGSHVATDTGGHTASGAIRAQIEKLIQQENPHQPLTDTDLTEMLGQRGIQVARRTVAKYRESLNILPAAQRRSR</sequence>
<keyword evidence="4" id="KW-0548">Nucleotidyltransferase</keyword>
<dbReference type="Proteomes" id="UP000270261">
    <property type="component" value="Unassembled WGS sequence"/>
</dbReference>
<evidence type="ECO:0000256" key="5">
    <source>
        <dbReference type="ARBA" id="ARBA00023015"/>
    </source>
</evidence>
<feature type="domain" description="RNA polymerase sigma factor 54 core-binding" evidence="11">
    <location>
        <begin position="186"/>
        <end position="239"/>
    </location>
</feature>
<evidence type="ECO:0000256" key="7">
    <source>
        <dbReference type="ARBA" id="ARBA00023125"/>
    </source>
</evidence>
<dbReference type="PROSITE" id="PS00718">
    <property type="entry name" value="SIGMA54_2"/>
    <property type="match status" value="1"/>
</dbReference>
<feature type="region of interest" description="Disordered" evidence="9">
    <location>
        <begin position="456"/>
        <end position="498"/>
    </location>
</feature>
<keyword evidence="3" id="KW-0808">Transferase</keyword>
<reference evidence="12 13" key="1">
    <citation type="submission" date="2018-11" db="EMBL/GenBank/DDBJ databases">
        <title>Genome sequencing of Lautropia sp. KCOM 2505 (= ChDC F240).</title>
        <authorList>
            <person name="Kook J.-K."/>
            <person name="Park S.-N."/>
            <person name="Lim Y.K."/>
        </authorList>
    </citation>
    <scope>NUCLEOTIDE SEQUENCE [LARGE SCALE GENOMIC DNA]</scope>
    <source>
        <strain evidence="12 13">KCOM 2505</strain>
    </source>
</reference>
<dbReference type="RefSeq" id="WP_125096321.1">
    <property type="nucleotide sequence ID" value="NZ_RRUE01000002.1"/>
</dbReference>
<keyword evidence="13" id="KW-1185">Reference proteome</keyword>
<evidence type="ECO:0000256" key="8">
    <source>
        <dbReference type="ARBA" id="ARBA00023163"/>
    </source>
</evidence>
<evidence type="ECO:0000256" key="6">
    <source>
        <dbReference type="ARBA" id="ARBA00023082"/>
    </source>
</evidence>
<dbReference type="Pfam" id="PF04552">
    <property type="entry name" value="Sigma54_DBD"/>
    <property type="match status" value="1"/>
</dbReference>
<dbReference type="OrthoDB" id="9814402at2"/>
<dbReference type="GO" id="GO:0001216">
    <property type="term" value="F:DNA-binding transcription activator activity"/>
    <property type="evidence" value="ECO:0007669"/>
    <property type="project" value="InterPro"/>
</dbReference>
<feature type="domain" description="RNA polymerase sigma factor 54 DNA-binding" evidence="10">
    <location>
        <begin position="503"/>
        <end position="656"/>
    </location>
</feature>
<evidence type="ECO:0000313" key="12">
    <source>
        <dbReference type="EMBL" id="RRN44127.1"/>
    </source>
</evidence>
<dbReference type="GO" id="GO:0000428">
    <property type="term" value="C:DNA-directed RNA polymerase complex"/>
    <property type="evidence" value="ECO:0007669"/>
    <property type="project" value="UniProtKB-KW"/>
</dbReference>
<dbReference type="PANTHER" id="PTHR32248">
    <property type="entry name" value="RNA POLYMERASE SIGMA-54 FACTOR"/>
    <property type="match status" value="1"/>
</dbReference>
<organism evidence="12 13">
    <name type="scientific">Lautropia dentalis</name>
    <dbReference type="NCBI Taxonomy" id="2490857"/>
    <lineage>
        <taxon>Bacteria</taxon>
        <taxon>Pseudomonadati</taxon>
        <taxon>Pseudomonadota</taxon>
        <taxon>Betaproteobacteria</taxon>
        <taxon>Burkholderiales</taxon>
        <taxon>Burkholderiaceae</taxon>
        <taxon>Lautropia</taxon>
    </lineage>
</organism>
<evidence type="ECO:0000256" key="4">
    <source>
        <dbReference type="ARBA" id="ARBA00022695"/>
    </source>
</evidence>
<comment type="similarity">
    <text evidence="1">Belongs to the sigma-54 factor family.</text>
</comment>
<evidence type="ECO:0000256" key="3">
    <source>
        <dbReference type="ARBA" id="ARBA00022679"/>
    </source>
</evidence>
<evidence type="ECO:0000256" key="2">
    <source>
        <dbReference type="ARBA" id="ARBA00022478"/>
    </source>
</evidence>
<comment type="caution">
    <text evidence="12">The sequence shown here is derived from an EMBL/GenBank/DDBJ whole genome shotgun (WGS) entry which is preliminary data.</text>
</comment>
<feature type="compositionally biased region" description="Polar residues" evidence="9">
    <location>
        <begin position="456"/>
        <end position="470"/>
    </location>
</feature>
<feature type="region of interest" description="Disordered" evidence="9">
    <location>
        <begin position="157"/>
        <end position="186"/>
    </location>
</feature>
<dbReference type="InterPro" id="IPR007046">
    <property type="entry name" value="RNA_pol_sigma_54_core-bd"/>
</dbReference>
<evidence type="ECO:0000256" key="1">
    <source>
        <dbReference type="ARBA" id="ARBA00008798"/>
    </source>
</evidence>
<dbReference type="GO" id="GO:0016779">
    <property type="term" value="F:nucleotidyltransferase activity"/>
    <property type="evidence" value="ECO:0007669"/>
    <property type="project" value="UniProtKB-KW"/>
</dbReference>
<keyword evidence="2" id="KW-0240">DNA-directed RNA polymerase</keyword>
<dbReference type="PROSITE" id="PS50044">
    <property type="entry name" value="SIGMA54_3"/>
    <property type="match status" value="1"/>
</dbReference>
<keyword evidence="8" id="KW-0804">Transcription</keyword>
<name>A0A3R8LQR2_9BURK</name>